<evidence type="ECO:0000256" key="2">
    <source>
        <dbReference type="ARBA" id="ARBA00008900"/>
    </source>
</evidence>
<reference evidence="7 8" key="1">
    <citation type="submission" date="2024-09" db="EMBL/GenBank/DDBJ databases">
        <authorList>
            <person name="Sun Q."/>
            <person name="Mori K."/>
        </authorList>
    </citation>
    <scope>NUCLEOTIDE SEQUENCE [LARGE SCALE GENOMIC DNA]</scope>
    <source>
        <strain evidence="7 8">ATCC 51285</strain>
    </source>
</reference>
<dbReference type="InterPro" id="IPR007115">
    <property type="entry name" value="6-PTP_synth/QueD"/>
</dbReference>
<evidence type="ECO:0000256" key="5">
    <source>
        <dbReference type="ARBA" id="ARBA00031449"/>
    </source>
</evidence>
<evidence type="ECO:0000256" key="6">
    <source>
        <dbReference type="ARBA" id="ARBA00048807"/>
    </source>
</evidence>
<dbReference type="EC" id="4.1.2.50" evidence="3"/>
<evidence type="ECO:0000313" key="8">
    <source>
        <dbReference type="Proteomes" id="UP001589628"/>
    </source>
</evidence>
<evidence type="ECO:0000256" key="1">
    <source>
        <dbReference type="ARBA" id="ARBA00005061"/>
    </source>
</evidence>
<sequence length="282" mass="31547">MSLILFVDNLSVLDCSIFDPERGLIGESWQVNVRLHGQPDWQGMLLDFSEVKKRLKKAIDASLDHTLLLPTRMPGLQIEAQAAQLELHYDHPNNGMHCRGPAQAFSLIDCARCDAQSVAAHLRALLLPLLPNNLTNLEIELVAEPIEGAYYHYSHGLKKHEGNCQRIAHGHRSRILVFKDGQRAPDAEAEIAQRWQDIYLVSREDISGIEAGWLTSRYQAAQGEFAISLPLHRCDILDCDTTVEYLSATLAERLHQAAPQHQWLVQAFEGIGKGAISLRQPA</sequence>
<dbReference type="InterPro" id="IPR038418">
    <property type="entry name" value="6-PTP_synth/QueD_sf"/>
</dbReference>
<evidence type="ECO:0000256" key="3">
    <source>
        <dbReference type="ARBA" id="ARBA00012982"/>
    </source>
</evidence>
<evidence type="ECO:0000256" key="4">
    <source>
        <dbReference type="ARBA" id="ARBA00018141"/>
    </source>
</evidence>
<dbReference type="Pfam" id="PF01242">
    <property type="entry name" value="PTPS"/>
    <property type="match status" value="1"/>
</dbReference>
<keyword evidence="8" id="KW-1185">Reference proteome</keyword>
<comment type="similarity">
    <text evidence="2">Belongs to the PTPS family. QueD subfamily.</text>
</comment>
<organism evidence="7 8">
    <name type="scientific">Balneatrix alpica</name>
    <dbReference type="NCBI Taxonomy" id="75684"/>
    <lineage>
        <taxon>Bacteria</taxon>
        <taxon>Pseudomonadati</taxon>
        <taxon>Pseudomonadota</taxon>
        <taxon>Gammaproteobacteria</taxon>
        <taxon>Oceanospirillales</taxon>
        <taxon>Balneatrichaceae</taxon>
        <taxon>Balneatrix</taxon>
    </lineage>
</organism>
<dbReference type="Proteomes" id="UP001589628">
    <property type="component" value="Unassembled WGS sequence"/>
</dbReference>
<accession>A0ABV5ZA79</accession>
<evidence type="ECO:0000313" key="7">
    <source>
        <dbReference type="EMBL" id="MFB9885538.1"/>
    </source>
</evidence>
<proteinExistence type="inferred from homology"/>
<comment type="catalytic activity">
    <reaction evidence="6">
        <text>7,8-dihydroneopterin 3'-triphosphate + H2O = 6-carboxy-5,6,7,8-tetrahydropterin + triphosphate + acetaldehyde + 2 H(+)</text>
        <dbReference type="Rhea" id="RHEA:27966"/>
        <dbReference type="ChEBI" id="CHEBI:15343"/>
        <dbReference type="ChEBI" id="CHEBI:15377"/>
        <dbReference type="ChEBI" id="CHEBI:15378"/>
        <dbReference type="ChEBI" id="CHEBI:18036"/>
        <dbReference type="ChEBI" id="CHEBI:58462"/>
        <dbReference type="ChEBI" id="CHEBI:61032"/>
        <dbReference type="EC" id="4.1.2.50"/>
    </reaction>
</comment>
<dbReference type="RefSeq" id="WP_027313631.1">
    <property type="nucleotide sequence ID" value="NZ_JBHLZN010000001.1"/>
</dbReference>
<dbReference type="EMBL" id="JBHLZN010000001">
    <property type="protein sequence ID" value="MFB9885538.1"/>
    <property type="molecule type" value="Genomic_DNA"/>
</dbReference>
<dbReference type="SUPFAM" id="SSF55620">
    <property type="entry name" value="Tetrahydrobiopterin biosynthesis enzymes-like"/>
    <property type="match status" value="2"/>
</dbReference>
<name>A0ABV5ZA79_9GAMM</name>
<gene>
    <name evidence="7" type="ORF">ACFFLH_03840</name>
</gene>
<protein>
    <recommendedName>
        <fullName evidence="4">6-carboxy-5,6,7,8-tetrahydropterin synthase</fullName>
        <ecNumber evidence="3">4.1.2.50</ecNumber>
    </recommendedName>
    <alternativeName>
        <fullName evidence="5">Queuosine biosynthesis protein QueD</fullName>
    </alternativeName>
</protein>
<comment type="caution">
    <text evidence="7">The sequence shown here is derived from an EMBL/GenBank/DDBJ whole genome shotgun (WGS) entry which is preliminary data.</text>
</comment>
<comment type="pathway">
    <text evidence="1">Purine metabolism; 7-cyano-7-deazaguanine biosynthesis.</text>
</comment>
<dbReference type="Gene3D" id="3.30.479.10">
    <property type="entry name" value="6-pyruvoyl tetrahydropterin synthase/QueD"/>
    <property type="match status" value="2"/>
</dbReference>